<evidence type="ECO:0000313" key="2">
    <source>
        <dbReference type="Proteomes" id="UP000019591"/>
    </source>
</evidence>
<dbReference type="EMBL" id="CP007453">
    <property type="protein sequence ID" value="AHM57692.1"/>
    <property type="molecule type" value="Genomic_DNA"/>
</dbReference>
<name>W8TNF6_PEPAC</name>
<dbReference type="KEGG" id="eac:EAL2_808p01870"/>
<dbReference type="RefSeq" id="WP_025436585.1">
    <property type="nucleotide sequence ID" value="NZ_CP007453.1"/>
</dbReference>
<accession>W8TNF6</accession>
<reference evidence="1 2" key="1">
    <citation type="journal article" date="2014" name="Genome Announc.">
        <title>Complete Genome Sequence of Amino Acid-Utilizing Eubacterium acidaminophilum al-2 (DSM 3953).</title>
        <authorList>
            <person name="Poehlein A."/>
            <person name="Andreesen J.R."/>
            <person name="Daniel R."/>
        </authorList>
    </citation>
    <scope>NUCLEOTIDE SEQUENCE [LARGE SCALE GENOMIC DNA]</scope>
    <source>
        <strain evidence="1 2">DSM 3953</strain>
        <plasmid evidence="2">Plasmid EAL2_808p</plasmid>
    </source>
</reference>
<dbReference type="AlphaFoldDB" id="W8TNF6"/>
<gene>
    <name evidence="1" type="ORF">EAL2_808p01870</name>
</gene>
<keyword evidence="2" id="KW-1185">Reference proteome</keyword>
<dbReference type="Proteomes" id="UP000019591">
    <property type="component" value="Plasmid EAL2_808p"/>
</dbReference>
<dbReference type="HOGENOM" id="CLU_968889_0_0_9"/>
<sequence length="287" mass="31618">MYPAVLEHRIAYDIDGTEVGYRYMSDVSLSTIFGNGVSSWLDSQSKQNLNREDRAQEWGKYDNDPGLAFWFFFPELREINKMGIQYPASGISNPTERLIQGSVDTTNGMDGTWETAVYSYPTPTADLDNWRDSMFTISFSGPVKALRFGIRHSSAAEIIKVCGIHIYGRKAAGEQVDDLAFCDASGNELTSLIDWEDRPEGTTQIRSIKIKNASTSKIANGVNLQLNHSDFTMAWSSDGPWQSVLDIASIGPGSLSSTVYIRNALLPPLLTLGPKSARIIATVGSWA</sequence>
<dbReference type="eggNOG" id="ENOG5033Q8S">
    <property type="taxonomic scope" value="Bacteria"/>
</dbReference>
<organism evidence="1 2">
    <name type="scientific">Peptoclostridium acidaminophilum DSM 3953</name>
    <dbReference type="NCBI Taxonomy" id="1286171"/>
    <lineage>
        <taxon>Bacteria</taxon>
        <taxon>Bacillati</taxon>
        <taxon>Bacillota</taxon>
        <taxon>Clostridia</taxon>
        <taxon>Peptostreptococcales</taxon>
        <taxon>Peptoclostridiaceae</taxon>
        <taxon>Peptoclostridium</taxon>
    </lineage>
</organism>
<protein>
    <submittedName>
        <fullName evidence="1">Uncharacterized protein</fullName>
    </submittedName>
</protein>
<proteinExistence type="predicted"/>
<evidence type="ECO:0000313" key="1">
    <source>
        <dbReference type="EMBL" id="AHM57692.1"/>
    </source>
</evidence>
<keyword evidence="1" id="KW-0614">Plasmid</keyword>
<dbReference type="OrthoDB" id="3036391at2"/>
<dbReference type="PATRIC" id="fig|1286171.3.peg.2364"/>
<geneLocation type="plasmid" evidence="1 2">
    <name>EAL2_808p</name>
</geneLocation>